<keyword evidence="2" id="KW-1185">Reference proteome</keyword>
<dbReference type="EMBL" id="JBHSFN010000063">
    <property type="protein sequence ID" value="MFC4592545.1"/>
    <property type="molecule type" value="Genomic_DNA"/>
</dbReference>
<accession>A0ABV9ESA4</accession>
<evidence type="ECO:0000313" key="2">
    <source>
        <dbReference type="Proteomes" id="UP001595891"/>
    </source>
</evidence>
<name>A0ABV9ESA4_9ACTN</name>
<evidence type="ECO:0000313" key="1">
    <source>
        <dbReference type="EMBL" id="MFC4592545.1"/>
    </source>
</evidence>
<proteinExistence type="predicted"/>
<comment type="caution">
    <text evidence="1">The sequence shown here is derived from an EMBL/GenBank/DDBJ whole genome shotgun (WGS) entry which is preliminary data.</text>
</comment>
<reference evidence="2" key="1">
    <citation type="journal article" date="2019" name="Int. J. Syst. Evol. Microbiol.">
        <title>The Global Catalogue of Microorganisms (GCM) 10K type strain sequencing project: providing services to taxonomists for standard genome sequencing and annotation.</title>
        <authorList>
            <consortium name="The Broad Institute Genomics Platform"/>
            <consortium name="The Broad Institute Genome Sequencing Center for Infectious Disease"/>
            <person name="Wu L."/>
            <person name="Ma J."/>
        </authorList>
    </citation>
    <scope>NUCLEOTIDE SEQUENCE [LARGE SCALE GENOMIC DNA]</scope>
    <source>
        <strain evidence="2">CCUG 49560</strain>
    </source>
</reference>
<dbReference type="RefSeq" id="WP_262850913.1">
    <property type="nucleotide sequence ID" value="NZ_JANZYP010000128.1"/>
</dbReference>
<protein>
    <submittedName>
        <fullName evidence="1">Uncharacterized protein</fullName>
    </submittedName>
</protein>
<organism evidence="1 2">
    <name type="scientific">Sphaerisporangium corydalis</name>
    <dbReference type="NCBI Taxonomy" id="1441875"/>
    <lineage>
        <taxon>Bacteria</taxon>
        <taxon>Bacillati</taxon>
        <taxon>Actinomycetota</taxon>
        <taxon>Actinomycetes</taxon>
        <taxon>Streptosporangiales</taxon>
        <taxon>Streptosporangiaceae</taxon>
        <taxon>Sphaerisporangium</taxon>
    </lineage>
</organism>
<dbReference type="Proteomes" id="UP001595891">
    <property type="component" value="Unassembled WGS sequence"/>
</dbReference>
<gene>
    <name evidence="1" type="ORF">ACFO8L_41130</name>
</gene>
<sequence>MEGAYTRVLDGLGSNTAMHFVGGRLQRLGAPAEPPLMKQPRP</sequence>